<feature type="non-terminal residue" evidence="1">
    <location>
        <position position="1"/>
    </location>
</feature>
<name>A0A0B2RT44_GLYSO</name>
<dbReference type="Proteomes" id="UP000053555">
    <property type="component" value="Unassembled WGS sequence"/>
</dbReference>
<proteinExistence type="predicted"/>
<protein>
    <submittedName>
        <fullName evidence="1">Uncharacterized protein</fullName>
    </submittedName>
</protein>
<reference evidence="1" key="1">
    <citation type="submission" date="2014-07" db="EMBL/GenBank/DDBJ databases">
        <title>Identification of a novel salt tolerance gene in wild soybean by whole-genome sequencing.</title>
        <authorList>
            <person name="Lam H.-M."/>
            <person name="Qi X."/>
            <person name="Li M.-W."/>
            <person name="Liu X."/>
            <person name="Xie M."/>
            <person name="Ni M."/>
            <person name="Xu X."/>
        </authorList>
    </citation>
    <scope>NUCLEOTIDE SEQUENCE [LARGE SCALE GENOMIC DNA]</scope>
    <source>
        <tissue evidence="1">Root</tissue>
    </source>
</reference>
<evidence type="ECO:0000313" key="1">
    <source>
        <dbReference type="EMBL" id="KHN35419.1"/>
    </source>
</evidence>
<sequence length="111" mass="12603">VQELDVALIEARKAAYEENNNKSGKTLFIIHQSVDAYILEKILGVNTTKEALDILAKSYEEDAMIMDKILRTLTPRFNHIVVTIEQGTNLEGMKVEELQGILEAQEMRLNE</sequence>
<gene>
    <name evidence="1" type="ORF">glysoja_047225</name>
</gene>
<accession>A0A0B2RT44</accession>
<dbReference type="EMBL" id="KN648381">
    <property type="protein sequence ID" value="KHN35419.1"/>
    <property type="molecule type" value="Genomic_DNA"/>
</dbReference>
<feature type="non-terminal residue" evidence="1">
    <location>
        <position position="111"/>
    </location>
</feature>
<dbReference type="AlphaFoldDB" id="A0A0B2RT44"/>
<organism evidence="1">
    <name type="scientific">Glycine soja</name>
    <name type="common">Wild soybean</name>
    <dbReference type="NCBI Taxonomy" id="3848"/>
    <lineage>
        <taxon>Eukaryota</taxon>
        <taxon>Viridiplantae</taxon>
        <taxon>Streptophyta</taxon>
        <taxon>Embryophyta</taxon>
        <taxon>Tracheophyta</taxon>
        <taxon>Spermatophyta</taxon>
        <taxon>Magnoliopsida</taxon>
        <taxon>eudicotyledons</taxon>
        <taxon>Gunneridae</taxon>
        <taxon>Pentapetalae</taxon>
        <taxon>rosids</taxon>
        <taxon>fabids</taxon>
        <taxon>Fabales</taxon>
        <taxon>Fabaceae</taxon>
        <taxon>Papilionoideae</taxon>
        <taxon>50 kb inversion clade</taxon>
        <taxon>NPAAA clade</taxon>
        <taxon>indigoferoid/millettioid clade</taxon>
        <taxon>Phaseoleae</taxon>
        <taxon>Glycine</taxon>
        <taxon>Glycine subgen. Soja</taxon>
    </lineage>
</organism>